<feature type="transmembrane region" description="Helical" evidence="6">
    <location>
        <begin position="310"/>
        <end position="333"/>
    </location>
</feature>
<dbReference type="PROSITE" id="PS50850">
    <property type="entry name" value="MFS"/>
    <property type="match status" value="1"/>
</dbReference>
<organism evidence="8 9">
    <name type="scientific">Gemmata massiliana</name>
    <dbReference type="NCBI Taxonomy" id="1210884"/>
    <lineage>
        <taxon>Bacteria</taxon>
        <taxon>Pseudomonadati</taxon>
        <taxon>Planctomycetota</taxon>
        <taxon>Planctomycetia</taxon>
        <taxon>Gemmatales</taxon>
        <taxon>Gemmataceae</taxon>
        <taxon>Gemmata</taxon>
    </lineage>
</organism>
<name>A0A6P2CPP8_9BACT</name>
<protein>
    <recommendedName>
        <fullName evidence="7">Major facilitator superfamily (MFS) profile domain-containing protein</fullName>
    </recommendedName>
</protein>
<evidence type="ECO:0000313" key="8">
    <source>
        <dbReference type="EMBL" id="VTR90921.1"/>
    </source>
</evidence>
<dbReference type="AlphaFoldDB" id="A0A6P2CPP8"/>
<feature type="transmembrane region" description="Helical" evidence="6">
    <location>
        <begin position="238"/>
        <end position="261"/>
    </location>
</feature>
<dbReference type="Proteomes" id="UP000464178">
    <property type="component" value="Chromosome"/>
</dbReference>
<dbReference type="PANTHER" id="PTHR23504">
    <property type="entry name" value="MAJOR FACILITATOR SUPERFAMILY DOMAIN-CONTAINING PROTEIN 10"/>
    <property type="match status" value="1"/>
</dbReference>
<evidence type="ECO:0000259" key="7">
    <source>
        <dbReference type="PROSITE" id="PS50850"/>
    </source>
</evidence>
<reference evidence="8 9" key="1">
    <citation type="submission" date="2019-05" db="EMBL/GenBank/DDBJ databases">
        <authorList>
            <consortium name="Science for Life Laboratories"/>
        </authorList>
    </citation>
    <scope>NUCLEOTIDE SEQUENCE [LARGE SCALE GENOMIC DNA]</scope>
    <source>
        <strain evidence="8">Soil9</strain>
    </source>
</reference>
<dbReference type="InterPro" id="IPR020846">
    <property type="entry name" value="MFS_dom"/>
</dbReference>
<sequence>MNPTELPPGAPVPPAPHAPKKSALLIVWLVVFIDLLGFGIVLPVLPRQAKPYLDALAFSDVSRGAVIGVLFSVFSLMQFVFSPMWGRISDWVGRRPVLFISLLGSVIFYALYGVAVSLPTTQAELALGLMLFARIGAGIAGASVGTAAAVIADCTTPDKRAKGMALIGIAFGAGFTLGPLIAYFGLALFAREPWGVGALASGLSLIALLVAIAIFKETRDPNNKAAKEFFSLAKTREVLAMPTVGTLVLIYFLAIFAFGNFEATLAQFTDKVFGLKDDDNFLVFAFVGAVLMVAGGSYRPMVKKRSEAGLLKFGVGAMAIGLTGVGVVAYLVLGSDGSSSDIAKPLFYVAMSIAVIGFAFVNPSVSALVSKRSDPARQGEVLGVNQSFASLGRILGPFLGSVLFDAHPSRTLPYLGAVLALLVVAALLPRLKGKEEPQTSTDKAKA</sequence>
<gene>
    <name evidence="8" type="ORF">SOIL9_67930</name>
</gene>
<feature type="transmembrane region" description="Helical" evidence="6">
    <location>
        <begin position="97"/>
        <end position="119"/>
    </location>
</feature>
<feature type="domain" description="Major facilitator superfamily (MFS) profile" evidence="7">
    <location>
        <begin position="23"/>
        <end position="432"/>
    </location>
</feature>
<dbReference type="GO" id="GO:0022857">
    <property type="term" value="F:transmembrane transporter activity"/>
    <property type="evidence" value="ECO:0007669"/>
    <property type="project" value="InterPro"/>
</dbReference>
<dbReference type="PRINTS" id="PR01035">
    <property type="entry name" value="TCRTETA"/>
</dbReference>
<feature type="transmembrane region" description="Helical" evidence="6">
    <location>
        <begin position="125"/>
        <end position="152"/>
    </location>
</feature>
<evidence type="ECO:0000256" key="2">
    <source>
        <dbReference type="ARBA" id="ARBA00022448"/>
    </source>
</evidence>
<feature type="transmembrane region" description="Helical" evidence="6">
    <location>
        <begin position="411"/>
        <end position="428"/>
    </location>
</feature>
<feature type="transmembrane region" description="Helical" evidence="6">
    <location>
        <begin position="281"/>
        <end position="298"/>
    </location>
</feature>
<feature type="transmembrane region" description="Helical" evidence="6">
    <location>
        <begin position="23"/>
        <end position="45"/>
    </location>
</feature>
<keyword evidence="3 6" id="KW-0812">Transmembrane</keyword>
<dbReference type="KEGG" id="gms:SOIL9_67930"/>
<keyword evidence="5 6" id="KW-0472">Membrane</keyword>
<dbReference type="RefSeq" id="WP_162665991.1">
    <property type="nucleotide sequence ID" value="NZ_LR593886.1"/>
</dbReference>
<dbReference type="GO" id="GO:0016020">
    <property type="term" value="C:membrane"/>
    <property type="evidence" value="ECO:0007669"/>
    <property type="project" value="UniProtKB-SubCell"/>
</dbReference>
<accession>A0A6P2CPP8</accession>
<dbReference type="InterPro" id="IPR011701">
    <property type="entry name" value="MFS"/>
</dbReference>
<evidence type="ECO:0000313" key="9">
    <source>
        <dbReference type="Proteomes" id="UP000464178"/>
    </source>
</evidence>
<dbReference type="Gene3D" id="1.20.1250.20">
    <property type="entry name" value="MFS general substrate transporter like domains"/>
    <property type="match status" value="1"/>
</dbReference>
<dbReference type="InterPro" id="IPR001958">
    <property type="entry name" value="Tet-R_TetA/multi-R_MdtG-like"/>
</dbReference>
<dbReference type="InterPro" id="IPR036259">
    <property type="entry name" value="MFS_trans_sf"/>
</dbReference>
<evidence type="ECO:0000256" key="6">
    <source>
        <dbReference type="SAM" id="Phobius"/>
    </source>
</evidence>
<dbReference type="PANTHER" id="PTHR23504:SF15">
    <property type="entry name" value="MAJOR FACILITATOR SUPERFAMILY (MFS) PROFILE DOMAIN-CONTAINING PROTEIN"/>
    <property type="match status" value="1"/>
</dbReference>
<dbReference type="CDD" id="cd17330">
    <property type="entry name" value="MFS_SLC46_TetA_like"/>
    <property type="match status" value="1"/>
</dbReference>
<comment type="subcellular location">
    <subcellularLocation>
        <location evidence="1">Membrane</location>
        <topology evidence="1">Multi-pass membrane protein</topology>
    </subcellularLocation>
</comment>
<feature type="transmembrane region" description="Helical" evidence="6">
    <location>
        <begin position="164"/>
        <end position="190"/>
    </location>
</feature>
<feature type="transmembrane region" description="Helical" evidence="6">
    <location>
        <begin position="196"/>
        <end position="217"/>
    </location>
</feature>
<evidence type="ECO:0000256" key="1">
    <source>
        <dbReference type="ARBA" id="ARBA00004141"/>
    </source>
</evidence>
<feature type="transmembrane region" description="Helical" evidence="6">
    <location>
        <begin position="65"/>
        <end position="85"/>
    </location>
</feature>
<feature type="transmembrane region" description="Helical" evidence="6">
    <location>
        <begin position="345"/>
        <end position="369"/>
    </location>
</feature>
<feature type="transmembrane region" description="Helical" evidence="6">
    <location>
        <begin position="381"/>
        <end position="399"/>
    </location>
</feature>
<evidence type="ECO:0000256" key="5">
    <source>
        <dbReference type="ARBA" id="ARBA00023136"/>
    </source>
</evidence>
<keyword evidence="9" id="KW-1185">Reference proteome</keyword>
<keyword evidence="2" id="KW-0813">Transport</keyword>
<keyword evidence="4 6" id="KW-1133">Transmembrane helix</keyword>
<evidence type="ECO:0000256" key="4">
    <source>
        <dbReference type="ARBA" id="ARBA00022989"/>
    </source>
</evidence>
<evidence type="ECO:0000256" key="3">
    <source>
        <dbReference type="ARBA" id="ARBA00022692"/>
    </source>
</evidence>
<dbReference type="Pfam" id="PF07690">
    <property type="entry name" value="MFS_1"/>
    <property type="match status" value="1"/>
</dbReference>
<proteinExistence type="predicted"/>
<dbReference type="EMBL" id="LR593886">
    <property type="protein sequence ID" value="VTR90921.1"/>
    <property type="molecule type" value="Genomic_DNA"/>
</dbReference>
<dbReference type="SUPFAM" id="SSF103473">
    <property type="entry name" value="MFS general substrate transporter"/>
    <property type="match status" value="1"/>
</dbReference>